<name>A0ACC2NV82_9HYME</name>
<reference evidence="1" key="1">
    <citation type="submission" date="2023-04" db="EMBL/GenBank/DDBJ databases">
        <title>A chromosome-level genome assembly of the parasitoid wasp Eretmocerus hayati.</title>
        <authorList>
            <person name="Zhong Y."/>
            <person name="Liu S."/>
            <person name="Liu Y."/>
        </authorList>
    </citation>
    <scope>NUCLEOTIDE SEQUENCE</scope>
    <source>
        <strain evidence="1">ZJU_SS_LIU_2023</strain>
    </source>
</reference>
<proteinExistence type="predicted"/>
<evidence type="ECO:0000313" key="1">
    <source>
        <dbReference type="EMBL" id="KAJ8674788.1"/>
    </source>
</evidence>
<dbReference type="Proteomes" id="UP001239111">
    <property type="component" value="Chromosome 2"/>
</dbReference>
<comment type="caution">
    <text evidence="1">The sequence shown here is derived from an EMBL/GenBank/DDBJ whole genome shotgun (WGS) entry which is preliminary data.</text>
</comment>
<accession>A0ACC2NV82</accession>
<dbReference type="EMBL" id="CM056742">
    <property type="protein sequence ID" value="KAJ8674788.1"/>
    <property type="molecule type" value="Genomic_DNA"/>
</dbReference>
<sequence>MSEQTAVSSPRREHSWLSTYGLQARKILDGGIGEADSKENLIGDELEDCSAQEYEILKDNLLLYNHARLLSQDNHSKEYLVSIMFSHYDQNNDGQLEREELEQLAEREELEQLSKGCSITHMIVYDDADADGKLNINEFYMAFSKLYSKIFKIMRLNLSTVRGNNIFERMDTPKNERRANSNRIRVLKFSSPRLPISPL</sequence>
<keyword evidence="2" id="KW-1185">Reference proteome</keyword>
<gene>
    <name evidence="1" type="ORF">QAD02_010574</name>
</gene>
<organism evidence="1 2">
    <name type="scientific">Eretmocerus hayati</name>
    <dbReference type="NCBI Taxonomy" id="131215"/>
    <lineage>
        <taxon>Eukaryota</taxon>
        <taxon>Metazoa</taxon>
        <taxon>Ecdysozoa</taxon>
        <taxon>Arthropoda</taxon>
        <taxon>Hexapoda</taxon>
        <taxon>Insecta</taxon>
        <taxon>Pterygota</taxon>
        <taxon>Neoptera</taxon>
        <taxon>Endopterygota</taxon>
        <taxon>Hymenoptera</taxon>
        <taxon>Apocrita</taxon>
        <taxon>Proctotrupomorpha</taxon>
        <taxon>Chalcidoidea</taxon>
        <taxon>Aphelinidae</taxon>
        <taxon>Aphelininae</taxon>
        <taxon>Eretmocerus</taxon>
    </lineage>
</organism>
<evidence type="ECO:0000313" key="2">
    <source>
        <dbReference type="Proteomes" id="UP001239111"/>
    </source>
</evidence>
<protein>
    <submittedName>
        <fullName evidence="1">Uncharacterized protein</fullName>
    </submittedName>
</protein>